<gene>
    <name evidence="1" type="ORF">GUITHDRAFT_153211</name>
</gene>
<proteinExistence type="predicted"/>
<dbReference type="KEGG" id="gtt:GUITHDRAFT_153211"/>
<dbReference type="AlphaFoldDB" id="L1J4X3"/>
<accession>L1J4X3</accession>
<evidence type="ECO:0000313" key="2">
    <source>
        <dbReference type="EnsemblProtists" id="EKX43583"/>
    </source>
</evidence>
<reference evidence="1 3" key="1">
    <citation type="journal article" date="2012" name="Nature">
        <title>Algal genomes reveal evolutionary mosaicism and the fate of nucleomorphs.</title>
        <authorList>
            <consortium name="DOE Joint Genome Institute"/>
            <person name="Curtis B.A."/>
            <person name="Tanifuji G."/>
            <person name="Burki F."/>
            <person name="Gruber A."/>
            <person name="Irimia M."/>
            <person name="Maruyama S."/>
            <person name="Arias M.C."/>
            <person name="Ball S.G."/>
            <person name="Gile G.H."/>
            <person name="Hirakawa Y."/>
            <person name="Hopkins J.F."/>
            <person name="Kuo A."/>
            <person name="Rensing S.A."/>
            <person name="Schmutz J."/>
            <person name="Symeonidi A."/>
            <person name="Elias M."/>
            <person name="Eveleigh R.J."/>
            <person name="Herman E.K."/>
            <person name="Klute M.J."/>
            <person name="Nakayama T."/>
            <person name="Obornik M."/>
            <person name="Reyes-Prieto A."/>
            <person name="Armbrust E.V."/>
            <person name="Aves S.J."/>
            <person name="Beiko R.G."/>
            <person name="Coutinho P."/>
            <person name="Dacks J.B."/>
            <person name="Durnford D.G."/>
            <person name="Fast N.M."/>
            <person name="Green B.R."/>
            <person name="Grisdale C.J."/>
            <person name="Hempel F."/>
            <person name="Henrissat B."/>
            <person name="Hoppner M.P."/>
            <person name="Ishida K."/>
            <person name="Kim E."/>
            <person name="Koreny L."/>
            <person name="Kroth P.G."/>
            <person name="Liu Y."/>
            <person name="Malik S.B."/>
            <person name="Maier U.G."/>
            <person name="McRose D."/>
            <person name="Mock T."/>
            <person name="Neilson J.A."/>
            <person name="Onodera N.T."/>
            <person name="Poole A.M."/>
            <person name="Pritham E.J."/>
            <person name="Richards T.A."/>
            <person name="Rocap G."/>
            <person name="Roy S.W."/>
            <person name="Sarai C."/>
            <person name="Schaack S."/>
            <person name="Shirato S."/>
            <person name="Slamovits C.H."/>
            <person name="Spencer D.F."/>
            <person name="Suzuki S."/>
            <person name="Worden A.Z."/>
            <person name="Zauner S."/>
            <person name="Barry K."/>
            <person name="Bell C."/>
            <person name="Bharti A.K."/>
            <person name="Crow J.A."/>
            <person name="Grimwood J."/>
            <person name="Kramer R."/>
            <person name="Lindquist E."/>
            <person name="Lucas S."/>
            <person name="Salamov A."/>
            <person name="McFadden G.I."/>
            <person name="Lane C.E."/>
            <person name="Keeling P.J."/>
            <person name="Gray M.W."/>
            <person name="Grigoriev I.V."/>
            <person name="Archibald J.M."/>
        </authorList>
    </citation>
    <scope>NUCLEOTIDE SEQUENCE</scope>
    <source>
        <strain evidence="1 3">CCMP2712</strain>
    </source>
</reference>
<evidence type="ECO:0000313" key="1">
    <source>
        <dbReference type="EMBL" id="EKX43583.1"/>
    </source>
</evidence>
<dbReference type="HOGENOM" id="CLU_2965739_0_0_1"/>
<evidence type="ECO:0000313" key="3">
    <source>
        <dbReference type="Proteomes" id="UP000011087"/>
    </source>
</evidence>
<reference evidence="2" key="3">
    <citation type="submission" date="2016-03" db="UniProtKB">
        <authorList>
            <consortium name="EnsemblProtists"/>
        </authorList>
    </citation>
    <scope>IDENTIFICATION</scope>
</reference>
<dbReference type="PaxDb" id="55529-EKX43583"/>
<dbReference type="EnsemblProtists" id="EKX43583">
    <property type="protein sequence ID" value="EKX43583"/>
    <property type="gene ID" value="GUITHDRAFT_153211"/>
</dbReference>
<organism evidence="1">
    <name type="scientific">Guillardia theta (strain CCMP2712)</name>
    <name type="common">Cryptophyte</name>
    <dbReference type="NCBI Taxonomy" id="905079"/>
    <lineage>
        <taxon>Eukaryota</taxon>
        <taxon>Cryptophyceae</taxon>
        <taxon>Pyrenomonadales</taxon>
        <taxon>Geminigeraceae</taxon>
        <taxon>Guillardia</taxon>
    </lineage>
</organism>
<name>L1J4X3_GUITC</name>
<dbReference type="RefSeq" id="XP_005830563.1">
    <property type="nucleotide sequence ID" value="XM_005830506.1"/>
</dbReference>
<reference evidence="3" key="2">
    <citation type="submission" date="2012-11" db="EMBL/GenBank/DDBJ databases">
        <authorList>
            <person name="Kuo A."/>
            <person name="Curtis B.A."/>
            <person name="Tanifuji G."/>
            <person name="Burki F."/>
            <person name="Gruber A."/>
            <person name="Irimia M."/>
            <person name="Maruyama S."/>
            <person name="Arias M.C."/>
            <person name="Ball S.G."/>
            <person name="Gile G.H."/>
            <person name="Hirakawa Y."/>
            <person name="Hopkins J.F."/>
            <person name="Rensing S.A."/>
            <person name="Schmutz J."/>
            <person name="Symeonidi A."/>
            <person name="Elias M."/>
            <person name="Eveleigh R.J."/>
            <person name="Herman E.K."/>
            <person name="Klute M.J."/>
            <person name="Nakayama T."/>
            <person name="Obornik M."/>
            <person name="Reyes-Prieto A."/>
            <person name="Armbrust E.V."/>
            <person name="Aves S.J."/>
            <person name="Beiko R.G."/>
            <person name="Coutinho P."/>
            <person name="Dacks J.B."/>
            <person name="Durnford D.G."/>
            <person name="Fast N.M."/>
            <person name="Green B.R."/>
            <person name="Grisdale C."/>
            <person name="Hempe F."/>
            <person name="Henrissat B."/>
            <person name="Hoppner M.P."/>
            <person name="Ishida K.-I."/>
            <person name="Kim E."/>
            <person name="Koreny L."/>
            <person name="Kroth P.G."/>
            <person name="Liu Y."/>
            <person name="Malik S.-B."/>
            <person name="Maier U.G."/>
            <person name="McRose D."/>
            <person name="Mock T."/>
            <person name="Neilson J.A."/>
            <person name="Onodera N.T."/>
            <person name="Poole A.M."/>
            <person name="Pritham E.J."/>
            <person name="Richards T.A."/>
            <person name="Rocap G."/>
            <person name="Roy S.W."/>
            <person name="Sarai C."/>
            <person name="Schaack S."/>
            <person name="Shirato S."/>
            <person name="Slamovits C.H."/>
            <person name="Spencer D.F."/>
            <person name="Suzuki S."/>
            <person name="Worden A.Z."/>
            <person name="Zauner S."/>
            <person name="Barry K."/>
            <person name="Bell C."/>
            <person name="Bharti A.K."/>
            <person name="Crow J.A."/>
            <person name="Grimwood J."/>
            <person name="Kramer R."/>
            <person name="Lindquist E."/>
            <person name="Lucas S."/>
            <person name="Salamov A."/>
            <person name="McFadden G.I."/>
            <person name="Lane C.E."/>
            <person name="Keeling P.J."/>
            <person name="Gray M.W."/>
            <person name="Grigoriev I.V."/>
            <person name="Archibald J.M."/>
        </authorList>
    </citation>
    <scope>NUCLEOTIDE SEQUENCE</scope>
    <source>
        <strain evidence="3">CCMP2712</strain>
    </source>
</reference>
<dbReference type="GeneID" id="17300279"/>
<keyword evidence="3" id="KW-1185">Reference proteome</keyword>
<dbReference type="EMBL" id="JH993009">
    <property type="protein sequence ID" value="EKX43583.1"/>
    <property type="molecule type" value="Genomic_DNA"/>
</dbReference>
<protein>
    <submittedName>
        <fullName evidence="1 2">Uncharacterized protein</fullName>
    </submittedName>
</protein>
<dbReference type="Proteomes" id="UP000011087">
    <property type="component" value="Unassembled WGS sequence"/>
</dbReference>
<sequence length="59" mass="6807">MEEFEASYPSYNEELKSTTILHDTLTVLENFNPNLFNNTDMGAIPDQAMEDYDGYPRDV</sequence>